<dbReference type="InterPro" id="IPR013320">
    <property type="entry name" value="ConA-like_dom_sf"/>
</dbReference>
<dbReference type="InterPro" id="IPR013189">
    <property type="entry name" value="Glyco_hydro_32_C"/>
</dbReference>
<evidence type="ECO:0000256" key="3">
    <source>
        <dbReference type="ARBA" id="ARBA00023295"/>
    </source>
</evidence>
<dbReference type="Gene3D" id="2.115.10.20">
    <property type="entry name" value="Glycosyl hydrolase domain, family 43"/>
    <property type="match status" value="1"/>
</dbReference>
<evidence type="ECO:0008006" key="9">
    <source>
        <dbReference type="Google" id="ProtNLM"/>
    </source>
</evidence>
<evidence type="ECO:0000256" key="4">
    <source>
        <dbReference type="RuleBase" id="RU362110"/>
    </source>
</evidence>
<feature type="domain" description="Glycosyl hydrolase family 32 N-terminal" evidence="5">
    <location>
        <begin position="24"/>
        <end position="382"/>
    </location>
</feature>
<dbReference type="InterPro" id="IPR023296">
    <property type="entry name" value="Glyco_hydro_beta-prop_sf"/>
</dbReference>
<dbReference type="InterPro" id="IPR001362">
    <property type="entry name" value="Glyco_hydro_32"/>
</dbReference>
<dbReference type="SMART" id="SM00640">
    <property type="entry name" value="Glyco_32"/>
    <property type="match status" value="1"/>
</dbReference>
<dbReference type="EMBL" id="JAFJYH010000116">
    <property type="protein sequence ID" value="KAG4418940.1"/>
    <property type="molecule type" value="Genomic_DNA"/>
</dbReference>
<comment type="similarity">
    <text evidence="1 4">Belongs to the glycosyl hydrolase 32 family.</text>
</comment>
<dbReference type="GO" id="GO:0004575">
    <property type="term" value="F:sucrose alpha-glucosidase activity"/>
    <property type="evidence" value="ECO:0007669"/>
    <property type="project" value="TreeGrafter"/>
</dbReference>
<dbReference type="GO" id="GO:0005987">
    <property type="term" value="P:sucrose catabolic process"/>
    <property type="evidence" value="ECO:0007669"/>
    <property type="project" value="TreeGrafter"/>
</dbReference>
<dbReference type="OrthoDB" id="202537at2759"/>
<feature type="domain" description="Glycosyl hydrolase family 32 C-terminal" evidence="6">
    <location>
        <begin position="446"/>
        <end position="597"/>
    </location>
</feature>
<dbReference type="GO" id="GO:0005737">
    <property type="term" value="C:cytoplasm"/>
    <property type="evidence" value="ECO:0007669"/>
    <property type="project" value="TreeGrafter"/>
</dbReference>
<organism evidence="7 8">
    <name type="scientific">Cadophora malorum</name>
    <dbReference type="NCBI Taxonomy" id="108018"/>
    <lineage>
        <taxon>Eukaryota</taxon>
        <taxon>Fungi</taxon>
        <taxon>Dikarya</taxon>
        <taxon>Ascomycota</taxon>
        <taxon>Pezizomycotina</taxon>
        <taxon>Leotiomycetes</taxon>
        <taxon>Helotiales</taxon>
        <taxon>Ploettnerulaceae</taxon>
        <taxon>Cadophora</taxon>
    </lineage>
</organism>
<dbReference type="PANTHER" id="PTHR42800">
    <property type="entry name" value="EXOINULINASE INUD (AFU_ORTHOLOGUE AFUA_5G00480)"/>
    <property type="match status" value="1"/>
</dbReference>
<dbReference type="Pfam" id="PF00251">
    <property type="entry name" value="Glyco_hydro_32N"/>
    <property type="match status" value="1"/>
</dbReference>
<dbReference type="CDD" id="cd18621">
    <property type="entry name" value="GH32_XdINV-like"/>
    <property type="match status" value="1"/>
</dbReference>
<keyword evidence="8" id="KW-1185">Reference proteome</keyword>
<evidence type="ECO:0000313" key="8">
    <source>
        <dbReference type="Proteomes" id="UP000664132"/>
    </source>
</evidence>
<evidence type="ECO:0000256" key="1">
    <source>
        <dbReference type="ARBA" id="ARBA00009902"/>
    </source>
</evidence>
<dbReference type="PANTHER" id="PTHR42800:SF3">
    <property type="entry name" value="GLYCOSYL HYDROLASE FAMILY 32 N-TERMINAL DOMAIN-CONTAINING PROTEIN"/>
    <property type="match status" value="1"/>
</dbReference>
<reference evidence="7" key="1">
    <citation type="submission" date="2021-02" db="EMBL/GenBank/DDBJ databases">
        <title>Genome sequence Cadophora malorum strain M34.</title>
        <authorList>
            <person name="Stefanovic E."/>
            <person name="Vu D."/>
            <person name="Scully C."/>
            <person name="Dijksterhuis J."/>
            <person name="Roader J."/>
            <person name="Houbraken J."/>
        </authorList>
    </citation>
    <scope>NUCLEOTIDE SEQUENCE</scope>
    <source>
        <strain evidence="7">M34</strain>
    </source>
</reference>
<name>A0A8H7TGX4_9HELO</name>
<dbReference type="Gene3D" id="2.60.120.560">
    <property type="entry name" value="Exo-inulinase, domain 1"/>
    <property type="match status" value="1"/>
</dbReference>
<accession>A0A8H7TGX4</accession>
<evidence type="ECO:0000313" key="7">
    <source>
        <dbReference type="EMBL" id="KAG4418940.1"/>
    </source>
</evidence>
<gene>
    <name evidence="7" type="ORF">IFR04_007887</name>
</gene>
<dbReference type="Proteomes" id="UP000664132">
    <property type="component" value="Unassembled WGS sequence"/>
</dbReference>
<dbReference type="AlphaFoldDB" id="A0A8H7TGX4"/>
<dbReference type="SUPFAM" id="SSF49899">
    <property type="entry name" value="Concanavalin A-like lectins/glucanases"/>
    <property type="match status" value="1"/>
</dbReference>
<dbReference type="InterPro" id="IPR013148">
    <property type="entry name" value="Glyco_hydro_32_N"/>
</dbReference>
<keyword evidence="2 4" id="KW-0378">Hydrolase</keyword>
<dbReference type="SUPFAM" id="SSF75005">
    <property type="entry name" value="Arabinanase/levansucrase/invertase"/>
    <property type="match status" value="1"/>
</dbReference>
<evidence type="ECO:0000256" key="2">
    <source>
        <dbReference type="ARBA" id="ARBA00022801"/>
    </source>
</evidence>
<protein>
    <recommendedName>
        <fullName evidence="9">Glycoside hydrolase family 32 protein</fullName>
    </recommendedName>
</protein>
<evidence type="ECO:0000259" key="6">
    <source>
        <dbReference type="Pfam" id="PF08244"/>
    </source>
</evidence>
<dbReference type="Pfam" id="PF08244">
    <property type="entry name" value="Glyco_hydro_32C"/>
    <property type="match status" value="1"/>
</dbReference>
<proteinExistence type="inferred from homology"/>
<keyword evidence="3 4" id="KW-0326">Glycosidase</keyword>
<comment type="caution">
    <text evidence="7">The sequence shown here is derived from an EMBL/GenBank/DDBJ whole genome shotgun (WGS) entry which is preliminary data.</text>
</comment>
<sequence length="602" mass="68064">MGEYCPDEVFELVDEFRRWRPRYHVQARRGWMNDPCAPSYDSRTKLYHLGFQWNPNGNDWGDIAWGHATSNDLVSWTVCPDTWLSPDKPYDQLGVFTGCMTDLNLKGERDGTLTCFYTSVNHLPISWDIDYTYGSETLSVATSQDAGRTWQKHDCNPILQGPPKQYEVTAWRDPFVSRWPSLAEHFNLPNQNTLFGIISGGIRNRTPTSFVYALDSKNLTKWQFLGILADVGLNTRRSRWSGDMGQNWEVSTFATITEADQKPMDVLIMSSQGLRSPSTTTAIAKPNLCHSTTRQSRVQLWMSGTFQTPKDDIIGRRVLMSHEFGGILDHGCCYAANTFWDPTIEKHVVLGWSAEDDLPDKLRQLQDWSGMLTLPRVLGIQTLTNVSEARNVTLSEMTSFERILQAGGLSTMRTLSIAPHPNLELLRARSKKEGLVDVTLMTGVLHILALLHPSSQWEMKCEVSLAKSCSKFEIRVAHLEDSSHYTSLTYNTTQSEFVIDRSYIPTVDDSVIIAPEVAPFALFTQYSPSEQAFEEETLRIRAFFDQSILEVFVNERVAITTRIYSRFETCTGFSFTASSDKKTNDAAAADIREVSIWSGLGN</sequence>
<evidence type="ECO:0000259" key="5">
    <source>
        <dbReference type="Pfam" id="PF00251"/>
    </source>
</evidence>